<feature type="domain" description="DNA-directed DNA polymerase family B mitochondria/virus" evidence="9">
    <location>
        <begin position="141"/>
        <end position="228"/>
    </location>
</feature>
<accession>A0AAV7TI58</accession>
<dbReference type="GO" id="GO:0003677">
    <property type="term" value="F:DNA binding"/>
    <property type="evidence" value="ECO:0007669"/>
    <property type="project" value="UniProtKB-KW"/>
</dbReference>
<dbReference type="GO" id="GO:0003887">
    <property type="term" value="F:DNA-directed DNA polymerase activity"/>
    <property type="evidence" value="ECO:0007669"/>
    <property type="project" value="UniProtKB-KW"/>
</dbReference>
<dbReference type="GO" id="GO:0006260">
    <property type="term" value="P:DNA replication"/>
    <property type="evidence" value="ECO:0007669"/>
    <property type="project" value="UniProtKB-KW"/>
</dbReference>
<dbReference type="EMBL" id="JANPWB010000006">
    <property type="protein sequence ID" value="KAJ1176269.1"/>
    <property type="molecule type" value="Genomic_DNA"/>
</dbReference>
<evidence type="ECO:0000256" key="8">
    <source>
        <dbReference type="ARBA" id="ARBA00049244"/>
    </source>
</evidence>
<dbReference type="PANTHER" id="PTHR33568">
    <property type="entry name" value="DNA POLYMERASE"/>
    <property type="match status" value="1"/>
</dbReference>
<keyword evidence="11" id="KW-1185">Reference proteome</keyword>
<dbReference type="InterPro" id="IPR012337">
    <property type="entry name" value="RNaseH-like_sf"/>
</dbReference>
<dbReference type="InterPro" id="IPR036397">
    <property type="entry name" value="RNaseH_sf"/>
</dbReference>
<evidence type="ECO:0000313" key="11">
    <source>
        <dbReference type="Proteomes" id="UP001066276"/>
    </source>
</evidence>
<dbReference type="SUPFAM" id="SSF53098">
    <property type="entry name" value="Ribonuclease H-like"/>
    <property type="match status" value="1"/>
</dbReference>
<evidence type="ECO:0000256" key="6">
    <source>
        <dbReference type="ARBA" id="ARBA00022932"/>
    </source>
</evidence>
<keyword evidence="3" id="KW-0808">Transferase</keyword>
<keyword evidence="6" id="KW-0239">DNA-directed DNA polymerase</keyword>
<gene>
    <name evidence="10" type="ORF">NDU88_001551</name>
</gene>
<evidence type="ECO:0000256" key="4">
    <source>
        <dbReference type="ARBA" id="ARBA00022695"/>
    </source>
</evidence>
<dbReference type="Proteomes" id="UP001066276">
    <property type="component" value="Chromosome 3_2"/>
</dbReference>
<keyword evidence="7" id="KW-0238">DNA-binding</keyword>
<evidence type="ECO:0000256" key="1">
    <source>
        <dbReference type="ARBA" id="ARBA00005755"/>
    </source>
</evidence>
<proteinExistence type="inferred from homology"/>
<evidence type="ECO:0000256" key="3">
    <source>
        <dbReference type="ARBA" id="ARBA00022679"/>
    </source>
</evidence>
<dbReference type="Pfam" id="PF03175">
    <property type="entry name" value="DNA_pol_B_2"/>
    <property type="match status" value="1"/>
</dbReference>
<organism evidence="10 11">
    <name type="scientific">Pleurodeles waltl</name>
    <name type="common">Iberian ribbed newt</name>
    <dbReference type="NCBI Taxonomy" id="8319"/>
    <lineage>
        <taxon>Eukaryota</taxon>
        <taxon>Metazoa</taxon>
        <taxon>Chordata</taxon>
        <taxon>Craniata</taxon>
        <taxon>Vertebrata</taxon>
        <taxon>Euteleostomi</taxon>
        <taxon>Amphibia</taxon>
        <taxon>Batrachia</taxon>
        <taxon>Caudata</taxon>
        <taxon>Salamandroidea</taxon>
        <taxon>Salamandridae</taxon>
        <taxon>Pleurodelinae</taxon>
        <taxon>Pleurodeles</taxon>
    </lineage>
</organism>
<comment type="similarity">
    <text evidence="1">Belongs to the DNA polymerase type-B family.</text>
</comment>
<evidence type="ECO:0000313" key="10">
    <source>
        <dbReference type="EMBL" id="KAJ1176269.1"/>
    </source>
</evidence>
<dbReference type="PANTHER" id="PTHR33568:SF3">
    <property type="entry name" value="DNA-DIRECTED DNA POLYMERASE"/>
    <property type="match status" value="1"/>
</dbReference>
<dbReference type="InterPro" id="IPR004868">
    <property type="entry name" value="DNA-dir_DNA_pol_B_mt/vir"/>
</dbReference>
<sequence length="246" mass="28325">MCLAASIAGLMMDRATPDHVIMFMAAEARKALQIWPDRLVGFGDLGHFENHFAIMVNVLYHSGSWKYFTTDELVKNKTVFVLHHENHFFGILNLKGFLGAKVYVGDGWAQPNYIYSHDLTAEENWEFEGRLCVNDFLNTFMQLKYYEYTVLAHNSKAYDSFFILLDLIYEKMAIELITLGSKLMLLKVVPFEIRFIDTLNFLPVKFSKLPKAFGFEGCKGYFPHFFNTLASQNYNGPMPPPDSYGF</sequence>
<evidence type="ECO:0000256" key="7">
    <source>
        <dbReference type="ARBA" id="ARBA00023125"/>
    </source>
</evidence>
<evidence type="ECO:0000256" key="5">
    <source>
        <dbReference type="ARBA" id="ARBA00022705"/>
    </source>
</evidence>
<evidence type="ECO:0000256" key="2">
    <source>
        <dbReference type="ARBA" id="ARBA00012417"/>
    </source>
</evidence>
<protein>
    <recommendedName>
        <fullName evidence="2">DNA-directed DNA polymerase</fullName>
        <ecNumber evidence="2">2.7.7.7</ecNumber>
    </recommendedName>
</protein>
<keyword evidence="5" id="KW-0235">DNA replication</keyword>
<dbReference type="AlphaFoldDB" id="A0AAV7TI58"/>
<evidence type="ECO:0000259" key="9">
    <source>
        <dbReference type="Pfam" id="PF03175"/>
    </source>
</evidence>
<reference evidence="10" key="1">
    <citation type="journal article" date="2022" name="bioRxiv">
        <title>Sequencing and chromosome-scale assembly of the giantPleurodeles waltlgenome.</title>
        <authorList>
            <person name="Brown T."/>
            <person name="Elewa A."/>
            <person name="Iarovenko S."/>
            <person name="Subramanian E."/>
            <person name="Araus A.J."/>
            <person name="Petzold A."/>
            <person name="Susuki M."/>
            <person name="Suzuki K.-i.T."/>
            <person name="Hayashi T."/>
            <person name="Toyoda A."/>
            <person name="Oliveira C."/>
            <person name="Osipova E."/>
            <person name="Leigh N.D."/>
            <person name="Simon A."/>
            <person name="Yun M.H."/>
        </authorList>
    </citation>
    <scope>NUCLEOTIDE SEQUENCE</scope>
    <source>
        <strain evidence="10">20211129_DDA</strain>
        <tissue evidence="10">Liver</tissue>
    </source>
</reference>
<dbReference type="Gene3D" id="3.30.420.10">
    <property type="entry name" value="Ribonuclease H-like superfamily/Ribonuclease H"/>
    <property type="match status" value="1"/>
</dbReference>
<keyword evidence="4" id="KW-0548">Nucleotidyltransferase</keyword>
<name>A0AAV7TI58_PLEWA</name>
<comment type="catalytic activity">
    <reaction evidence="8">
        <text>DNA(n) + a 2'-deoxyribonucleoside 5'-triphosphate = DNA(n+1) + diphosphate</text>
        <dbReference type="Rhea" id="RHEA:22508"/>
        <dbReference type="Rhea" id="RHEA-COMP:17339"/>
        <dbReference type="Rhea" id="RHEA-COMP:17340"/>
        <dbReference type="ChEBI" id="CHEBI:33019"/>
        <dbReference type="ChEBI" id="CHEBI:61560"/>
        <dbReference type="ChEBI" id="CHEBI:173112"/>
        <dbReference type="EC" id="2.7.7.7"/>
    </reaction>
</comment>
<dbReference type="EC" id="2.7.7.7" evidence="2"/>
<dbReference type="GO" id="GO:0000166">
    <property type="term" value="F:nucleotide binding"/>
    <property type="evidence" value="ECO:0007669"/>
    <property type="project" value="InterPro"/>
</dbReference>
<comment type="caution">
    <text evidence="10">The sequence shown here is derived from an EMBL/GenBank/DDBJ whole genome shotgun (WGS) entry which is preliminary data.</text>
</comment>